<organism evidence="1 2">
    <name type="scientific">Akkermansia muciniphila (strain ATCC BAA-835 / DSM 22959 / JCM 33894 / BCRC 81048 / CCUG 64013 / CIP 107961 / Muc)</name>
    <dbReference type="NCBI Taxonomy" id="349741"/>
    <lineage>
        <taxon>Bacteria</taxon>
        <taxon>Pseudomonadati</taxon>
        <taxon>Verrucomicrobiota</taxon>
        <taxon>Verrucomicrobiia</taxon>
        <taxon>Verrucomicrobiales</taxon>
        <taxon>Akkermansiaceae</taxon>
        <taxon>Akkermansia</taxon>
    </lineage>
</organism>
<dbReference type="HOGENOM" id="CLU_1105317_0_0_0"/>
<dbReference type="Proteomes" id="UP000001031">
    <property type="component" value="Chromosome"/>
</dbReference>
<dbReference type="PaxDb" id="349741-Amuc_2035"/>
<evidence type="ECO:0000313" key="1">
    <source>
        <dbReference type="EMBL" id="ACD05845.1"/>
    </source>
</evidence>
<evidence type="ECO:0008006" key="3">
    <source>
        <dbReference type="Google" id="ProtNLM"/>
    </source>
</evidence>
<reference evidence="2" key="1">
    <citation type="journal article" date="2011" name="PLoS ONE">
        <title>The genome of Akkermansia muciniphila, a dedicated intestinal mucin degrader, and its use in exploring intestinal metagenomes.</title>
        <authorList>
            <person name="van Passel M.W."/>
            <person name="Kant R."/>
            <person name="Zoetendal E.G."/>
            <person name="Plugge C.M."/>
            <person name="Derrien M."/>
            <person name="Malfatti S.A."/>
            <person name="Chain P.S."/>
            <person name="Woyke T."/>
            <person name="Palva A."/>
            <person name="de Vos W.M."/>
            <person name="Smidt H."/>
        </authorList>
    </citation>
    <scope>NUCLEOTIDE SEQUENCE [LARGE SCALE GENOMIC DNA]</scope>
    <source>
        <strain evidence="2">ATCC BAA-835 / DSM 22959 / JCM 33894 / BCRC 81048 / CCUG 64013 / CIP 107961 / Muc</strain>
    </source>
</reference>
<evidence type="ECO:0000313" key="2">
    <source>
        <dbReference type="Proteomes" id="UP000001031"/>
    </source>
</evidence>
<dbReference type="EMBL" id="CP001071">
    <property type="protein sequence ID" value="ACD05845.1"/>
    <property type="molecule type" value="Genomic_DNA"/>
</dbReference>
<keyword evidence="2" id="KW-1185">Reference proteome</keyword>
<dbReference type="BioCyc" id="AMUC349741:G1GBX-2167-MONOMER"/>
<accession>B2UP74</accession>
<protein>
    <recommendedName>
        <fullName evidence="3">Peptidase C39-like domain-containing protein</fullName>
    </recommendedName>
</protein>
<dbReference type="OrthoDB" id="199923at2"/>
<proteinExistence type="predicted"/>
<sequence>MSITVTNPEGRNVEFKDQRGPTCGLYALSFVLEYLYDIKIPATADGDKTSESLRNKFKKDGKTVIGELYDATSSMATYIEKLAPSKIKCQSVACDVTSIIETLNGGGLCMVPFCVDASGKPDHSGIHAHWCVLLNVWEVDGTAVACHWGKDHVFNLSQLEESNKAIKDVEEQYWGKIPAASYSFSIPIEGLNYVQCKTNTDTSCKCEYPLPFPIKSGSIKSIPAKPLSQTLAGKMLVFRNNGSCDENAVSQ</sequence>
<dbReference type="AlphaFoldDB" id="B2UP74"/>
<dbReference type="RefSeq" id="WP_012421059.1">
    <property type="nucleotide sequence ID" value="NC_010655.1"/>
</dbReference>
<name>B2UP74_AKKM8</name>
<dbReference type="Pfam" id="PF21646">
    <property type="entry name" value="ACTMAP-like_C"/>
    <property type="match status" value="1"/>
</dbReference>
<gene>
    <name evidence="1" type="ordered locus">Amuc_2035</name>
</gene>
<dbReference type="KEGG" id="amu:Amuc_2035"/>